<keyword evidence="3 4" id="KW-0175">Coiled coil</keyword>
<feature type="compositionally biased region" description="Low complexity" evidence="5">
    <location>
        <begin position="347"/>
        <end position="363"/>
    </location>
</feature>
<dbReference type="GO" id="GO:0005737">
    <property type="term" value="C:cytoplasm"/>
    <property type="evidence" value="ECO:0007669"/>
    <property type="project" value="UniProtKB-SubCell"/>
</dbReference>
<reference evidence="7" key="2">
    <citation type="submission" date="2024-08" db="UniProtKB">
        <authorList>
            <consortium name="EnsemblMetazoa"/>
        </authorList>
    </citation>
    <scope>IDENTIFICATION</scope>
</reference>
<keyword evidence="2" id="KW-0963">Cytoplasm</keyword>
<proteinExistence type="predicted"/>
<dbReference type="PANTHER" id="PTHR46079">
    <property type="entry name" value="FERM DOMAIN-CONTAINING PROTEIN 4"/>
    <property type="match status" value="1"/>
</dbReference>
<feature type="region of interest" description="Disordered" evidence="5">
    <location>
        <begin position="553"/>
        <end position="694"/>
    </location>
</feature>
<feature type="compositionally biased region" description="Low complexity" evidence="5">
    <location>
        <begin position="829"/>
        <end position="846"/>
    </location>
</feature>
<evidence type="ECO:0000256" key="1">
    <source>
        <dbReference type="ARBA" id="ARBA00004496"/>
    </source>
</evidence>
<feature type="region of interest" description="Disordered" evidence="5">
    <location>
        <begin position="823"/>
        <end position="846"/>
    </location>
</feature>
<feature type="region of interest" description="Disordered" evidence="5">
    <location>
        <begin position="336"/>
        <end position="389"/>
    </location>
</feature>
<dbReference type="GeneID" id="109533839"/>
<dbReference type="GO" id="GO:0005923">
    <property type="term" value="C:bicellular tight junction"/>
    <property type="evidence" value="ECO:0007669"/>
    <property type="project" value="TreeGrafter"/>
</dbReference>
<sequence length="846" mass="95874">MEDGAAIASTSSETKVEKMVASTTNNAARKVILVERKKQIEEKLAKCNHDLRALCIQEAELTGITPPEMPLEIGETPPTIRRKVGTAFQLNENLVNNSNKDQLVTNLELEIQLHMKLRDAALGLSGEGNISKTVKRQHRAEYQKHKEQVKALEEKLALLKEKTAFEQIKQKKKSRIPDPQDDNISVITNEAYSTLESRQNHISNKHGLIMLSPTDTYPESRYPPSTSRQSHYSRNSESIPVQYAKPDELLTAGFYRLSVNGYNEYIESQEEITSVPHYNYPIQNFGYSYPHSSHSQSLLMQQHSPSAASQNSSQLSQHSPHLSQSIQYLPHQNLHYPQHSPLLSQHSPMPQQGSISQQSPQTQRKSPHLSQSPLSQHSMSMQRSSQNFSRISQQYVQMRQSSPTSHNKVQYYSSHTIHGEPMYNRYTVDASGYRNSSDTMHLPYPHPIQPHQQYENNGMSSGLGGSWKRSESGQMYWVYSSNTLDSNWQRDKRFGSLDRRKNKRVQRRISPIDSKSATLATVPTHSDQMSATFVKPQVANRRSQDHRQLVRTQSLGSVGQTIDSVYPSDDTSSCESDNRSFKDVRGVRKQKEKEWLETSLDGPISPTSVTSRSQSTLPSSFEEKYVARTPPPPPPPPQLSPHVSPQKSPMLHPIPVQHIQHRQRNPSPLQSPLSPKPLLEIPAESNPSPRVPEPPNLELLNNNIPKNCTIVQAGVVKPYHEETKPFEMSDFYKYSTKFKKSPQKELEKGISQAPATTVCRQNLNDNFEDSINMNRYPVRVQQQYMQHSSARESGTTQNLNNSLDLAQIGVSERFSEEMNAWYEDQENQSENNNARSSKSRSSATLV</sequence>
<dbReference type="GO" id="GO:0005912">
    <property type="term" value="C:adherens junction"/>
    <property type="evidence" value="ECO:0007669"/>
    <property type="project" value="TreeGrafter"/>
</dbReference>
<dbReference type="InterPro" id="IPR021774">
    <property type="entry name" value="CUPID"/>
</dbReference>
<dbReference type="InterPro" id="IPR047176">
    <property type="entry name" value="FRMD4A/B"/>
</dbReference>
<feature type="compositionally biased region" description="Polar residues" evidence="5">
    <location>
        <begin position="553"/>
        <end position="575"/>
    </location>
</feature>
<feature type="domain" description="Cytohesin Ubiquitin Protein Inducing" evidence="6">
    <location>
        <begin position="21"/>
        <end position="133"/>
    </location>
</feature>
<accession>A0AAR5P1D1</accession>
<feature type="compositionally biased region" description="Basic and acidic residues" evidence="5">
    <location>
        <begin position="576"/>
        <end position="596"/>
    </location>
</feature>
<feature type="compositionally biased region" description="Low complexity" evidence="5">
    <location>
        <begin position="666"/>
        <end position="679"/>
    </location>
</feature>
<dbReference type="RefSeq" id="XP_019754880.1">
    <property type="nucleotide sequence ID" value="XM_019899321.2"/>
</dbReference>
<keyword evidence="8" id="KW-1185">Reference proteome</keyword>
<dbReference type="KEGG" id="dpa:109533839"/>
<feature type="compositionally biased region" description="Polar residues" evidence="5">
    <location>
        <begin position="605"/>
        <end position="619"/>
    </location>
</feature>
<dbReference type="EnsemblMetazoa" id="XM_019899321.1">
    <property type="protein sequence ID" value="XP_019754880.1"/>
    <property type="gene ID" value="LOC109533839"/>
</dbReference>
<dbReference type="Proteomes" id="UP000019118">
    <property type="component" value="Unassembled WGS sequence"/>
</dbReference>
<feature type="region of interest" description="Disordered" evidence="5">
    <location>
        <begin position="215"/>
        <end position="239"/>
    </location>
</feature>
<feature type="compositionally biased region" description="Pro residues" evidence="5">
    <location>
        <begin position="629"/>
        <end position="639"/>
    </location>
</feature>
<evidence type="ECO:0000259" key="6">
    <source>
        <dbReference type="Pfam" id="PF11819"/>
    </source>
</evidence>
<evidence type="ECO:0000256" key="2">
    <source>
        <dbReference type="ARBA" id="ARBA00022490"/>
    </source>
</evidence>
<feature type="compositionally biased region" description="Low complexity" evidence="5">
    <location>
        <begin position="375"/>
        <end position="386"/>
    </location>
</feature>
<evidence type="ECO:0000256" key="5">
    <source>
        <dbReference type="SAM" id="MobiDB-lite"/>
    </source>
</evidence>
<protein>
    <recommendedName>
        <fullName evidence="6">Cytohesin Ubiquitin Protein Inducing domain-containing protein</fullName>
    </recommendedName>
</protein>
<feature type="region of interest" description="Disordered" evidence="5">
    <location>
        <begin position="292"/>
        <end position="322"/>
    </location>
</feature>
<organism evidence="7 8">
    <name type="scientific">Dendroctonus ponderosae</name>
    <name type="common">Mountain pine beetle</name>
    <dbReference type="NCBI Taxonomy" id="77166"/>
    <lineage>
        <taxon>Eukaryota</taxon>
        <taxon>Metazoa</taxon>
        <taxon>Ecdysozoa</taxon>
        <taxon>Arthropoda</taxon>
        <taxon>Hexapoda</taxon>
        <taxon>Insecta</taxon>
        <taxon>Pterygota</taxon>
        <taxon>Neoptera</taxon>
        <taxon>Endopterygota</taxon>
        <taxon>Coleoptera</taxon>
        <taxon>Polyphaga</taxon>
        <taxon>Cucujiformia</taxon>
        <taxon>Curculionidae</taxon>
        <taxon>Scolytinae</taxon>
        <taxon>Dendroctonus</taxon>
    </lineage>
</organism>
<dbReference type="GO" id="GO:0090162">
    <property type="term" value="P:establishment of epithelial cell polarity"/>
    <property type="evidence" value="ECO:0007669"/>
    <property type="project" value="InterPro"/>
</dbReference>
<dbReference type="AlphaFoldDB" id="A0AAR5P1D1"/>
<reference evidence="8" key="1">
    <citation type="journal article" date="2013" name="Genome Biol.">
        <title>Draft genome of the mountain pine beetle, Dendroctonus ponderosae Hopkins, a major forest pest.</title>
        <authorList>
            <person name="Keeling C.I."/>
            <person name="Yuen M.M."/>
            <person name="Liao N.Y."/>
            <person name="Docking T.R."/>
            <person name="Chan S.K."/>
            <person name="Taylor G.A."/>
            <person name="Palmquist D.L."/>
            <person name="Jackman S.D."/>
            <person name="Nguyen A."/>
            <person name="Li M."/>
            <person name="Henderson H."/>
            <person name="Janes J.K."/>
            <person name="Zhao Y."/>
            <person name="Pandoh P."/>
            <person name="Moore R."/>
            <person name="Sperling F.A."/>
            <person name="Huber D.P."/>
            <person name="Birol I."/>
            <person name="Jones S.J."/>
            <person name="Bohlmann J."/>
        </authorList>
    </citation>
    <scope>NUCLEOTIDE SEQUENCE</scope>
</reference>
<feature type="coiled-coil region" evidence="4">
    <location>
        <begin position="135"/>
        <end position="169"/>
    </location>
</feature>
<evidence type="ECO:0000313" key="8">
    <source>
        <dbReference type="Proteomes" id="UP000019118"/>
    </source>
</evidence>
<dbReference type="Pfam" id="PF11819">
    <property type="entry name" value="CUPID"/>
    <property type="match status" value="1"/>
</dbReference>
<dbReference type="PANTHER" id="PTHR46079:SF2">
    <property type="entry name" value="FERM DOMAIN-CONTAINING PROTEIN"/>
    <property type="match status" value="1"/>
</dbReference>
<name>A0AAR5P1D1_DENPD</name>
<evidence type="ECO:0000256" key="3">
    <source>
        <dbReference type="ARBA" id="ARBA00023054"/>
    </source>
</evidence>
<evidence type="ECO:0000313" key="7">
    <source>
        <dbReference type="EnsemblMetazoa" id="XP_019754880.1"/>
    </source>
</evidence>
<comment type="subcellular location">
    <subcellularLocation>
        <location evidence="1">Cytoplasm</location>
    </subcellularLocation>
</comment>
<evidence type="ECO:0000256" key="4">
    <source>
        <dbReference type="SAM" id="Coils"/>
    </source>
</evidence>